<accession>A0A6J4V7T8</accession>
<name>A0A6J4V7T8_9BACT</name>
<dbReference type="PANTHER" id="PTHR32309">
    <property type="entry name" value="TYROSINE-PROTEIN KINASE"/>
    <property type="match status" value="1"/>
</dbReference>
<dbReference type="InterPro" id="IPR027417">
    <property type="entry name" value="P-loop_NTPase"/>
</dbReference>
<sequence>MAGDATLLIDADLRQPSLHRLFGTANDAGFATYLSGGGGGALPTVATGVSNLTLLPAGPTPPNPAELLASERFRAALIAARESATFVIIDAPPVTALADALAIAAVADGTLLIVRAGHTRRPAAQRAKEQLGRVGARLLGVVLTDAKVGRGEYRYG</sequence>
<dbReference type="EMBL" id="CADCWN010000156">
    <property type="protein sequence ID" value="CAA9571077.1"/>
    <property type="molecule type" value="Genomic_DNA"/>
</dbReference>
<dbReference type="AlphaFoldDB" id="A0A6J4V7T8"/>
<evidence type="ECO:0000256" key="1">
    <source>
        <dbReference type="ARBA" id="ARBA00022741"/>
    </source>
</evidence>
<dbReference type="CDD" id="cd05387">
    <property type="entry name" value="BY-kinase"/>
    <property type="match status" value="1"/>
</dbReference>
<dbReference type="InterPro" id="IPR005702">
    <property type="entry name" value="Wzc-like_C"/>
</dbReference>
<organism evidence="3">
    <name type="scientific">uncultured Thermomicrobiales bacterium</name>
    <dbReference type="NCBI Taxonomy" id="1645740"/>
    <lineage>
        <taxon>Bacteria</taxon>
        <taxon>Pseudomonadati</taxon>
        <taxon>Thermomicrobiota</taxon>
        <taxon>Thermomicrobia</taxon>
        <taxon>Thermomicrobiales</taxon>
        <taxon>environmental samples</taxon>
    </lineage>
</organism>
<gene>
    <name evidence="3" type="ORF">AVDCRST_MAG18-1980</name>
</gene>
<dbReference type="GO" id="GO:0005886">
    <property type="term" value="C:plasma membrane"/>
    <property type="evidence" value="ECO:0007669"/>
    <property type="project" value="TreeGrafter"/>
</dbReference>
<dbReference type="PANTHER" id="PTHR32309:SF13">
    <property type="entry name" value="FERRIC ENTEROBACTIN TRANSPORT PROTEIN FEPE"/>
    <property type="match status" value="1"/>
</dbReference>
<dbReference type="SUPFAM" id="SSF52540">
    <property type="entry name" value="P-loop containing nucleoside triphosphate hydrolases"/>
    <property type="match status" value="1"/>
</dbReference>
<proteinExistence type="predicted"/>
<dbReference type="InterPro" id="IPR050445">
    <property type="entry name" value="Bact_polysacc_biosynth/exp"/>
</dbReference>
<dbReference type="GO" id="GO:0004713">
    <property type="term" value="F:protein tyrosine kinase activity"/>
    <property type="evidence" value="ECO:0007669"/>
    <property type="project" value="TreeGrafter"/>
</dbReference>
<protein>
    <recommendedName>
        <fullName evidence="4">Non-specific protein-tyrosine kinase</fullName>
    </recommendedName>
</protein>
<dbReference type="Gene3D" id="3.40.50.300">
    <property type="entry name" value="P-loop containing nucleotide triphosphate hydrolases"/>
    <property type="match status" value="1"/>
</dbReference>
<reference evidence="3" key="1">
    <citation type="submission" date="2020-02" db="EMBL/GenBank/DDBJ databases">
        <authorList>
            <person name="Meier V. D."/>
        </authorList>
    </citation>
    <scope>NUCLEOTIDE SEQUENCE</scope>
    <source>
        <strain evidence="3">AVDCRST_MAG18</strain>
    </source>
</reference>
<keyword evidence="1" id="KW-0547">Nucleotide-binding</keyword>
<evidence type="ECO:0008006" key="4">
    <source>
        <dbReference type="Google" id="ProtNLM"/>
    </source>
</evidence>
<evidence type="ECO:0000256" key="2">
    <source>
        <dbReference type="ARBA" id="ARBA00022840"/>
    </source>
</evidence>
<dbReference type="GO" id="GO:0005524">
    <property type="term" value="F:ATP binding"/>
    <property type="evidence" value="ECO:0007669"/>
    <property type="project" value="UniProtKB-KW"/>
</dbReference>
<dbReference type="NCBIfam" id="TIGR01007">
    <property type="entry name" value="eps_fam"/>
    <property type="match status" value="1"/>
</dbReference>
<evidence type="ECO:0000313" key="3">
    <source>
        <dbReference type="EMBL" id="CAA9571077.1"/>
    </source>
</evidence>
<keyword evidence="2" id="KW-0067">ATP-binding</keyword>